<feature type="compositionally biased region" description="Polar residues" evidence="2">
    <location>
        <begin position="117"/>
        <end position="130"/>
    </location>
</feature>
<feature type="signal peptide" evidence="3">
    <location>
        <begin position="1"/>
        <end position="23"/>
    </location>
</feature>
<evidence type="ECO:0000313" key="8">
    <source>
        <dbReference type="RefSeq" id="XP_022098136.1"/>
    </source>
</evidence>
<evidence type="ECO:0000259" key="4">
    <source>
        <dbReference type="PROSITE" id="PS50022"/>
    </source>
</evidence>
<evidence type="ECO:0000313" key="7">
    <source>
        <dbReference type="Proteomes" id="UP000694845"/>
    </source>
</evidence>
<dbReference type="SUPFAM" id="SSF57414">
    <property type="entry name" value="Hairpin loop containing domain-like"/>
    <property type="match status" value="1"/>
</dbReference>
<dbReference type="RefSeq" id="XP_022098136.1">
    <property type="nucleotide sequence ID" value="XM_022242444.1"/>
</dbReference>
<dbReference type="OMA" id="SAWCANT"/>
<organism evidence="7 8">
    <name type="scientific">Acanthaster planci</name>
    <name type="common">Crown-of-thorns starfish</name>
    <dbReference type="NCBI Taxonomy" id="133434"/>
    <lineage>
        <taxon>Eukaryota</taxon>
        <taxon>Metazoa</taxon>
        <taxon>Echinodermata</taxon>
        <taxon>Eleutherozoa</taxon>
        <taxon>Asterozoa</taxon>
        <taxon>Asteroidea</taxon>
        <taxon>Valvatacea</taxon>
        <taxon>Valvatida</taxon>
        <taxon>Acanthasteridae</taxon>
        <taxon>Acanthaster</taxon>
    </lineage>
</organism>
<gene>
    <name evidence="8" type="primary">LOC110983301</name>
</gene>
<dbReference type="PROSITE" id="PS50825">
    <property type="entry name" value="HYR"/>
    <property type="match status" value="1"/>
</dbReference>
<feature type="chain" id="PRO_5034279339" evidence="3">
    <location>
        <begin position="24"/>
        <end position="400"/>
    </location>
</feature>
<dbReference type="Gene3D" id="2.60.120.260">
    <property type="entry name" value="Galactose-binding domain-like"/>
    <property type="match status" value="1"/>
</dbReference>
<evidence type="ECO:0000256" key="2">
    <source>
        <dbReference type="SAM" id="MobiDB-lite"/>
    </source>
</evidence>
<proteinExistence type="predicted"/>
<dbReference type="PANTHER" id="PTHR24543">
    <property type="entry name" value="MULTICOPPER OXIDASE-RELATED"/>
    <property type="match status" value="1"/>
</dbReference>
<dbReference type="InterPro" id="IPR000421">
    <property type="entry name" value="FA58C"/>
</dbReference>
<name>A0A8B7Z461_ACAPL</name>
<feature type="domain" description="HYR" evidence="5">
    <location>
        <begin position="144"/>
        <end position="236"/>
    </location>
</feature>
<feature type="domain" description="Apple" evidence="6">
    <location>
        <begin position="21"/>
        <end position="103"/>
    </location>
</feature>
<dbReference type="Pfam" id="PF02494">
    <property type="entry name" value="HYR"/>
    <property type="match status" value="1"/>
</dbReference>
<dbReference type="OrthoDB" id="6071166at2759"/>
<keyword evidence="3" id="KW-0732">Signal</keyword>
<sequence length="400" mass="43072">MGVWGFCTGLILLVSCAPRACIGGSGNLFVTHGADRALIGHTLLSRPAGSLVACAVQCHRHDRCLSFNFYHHHGTCQMNDARMEEFPASLQAAVGVLYFGGLETLESDAQQPGILDESSTARQNVVTNRPTGRGFPVPPPPIHIDTLAPKVICPDPVWSYTRSSQTPVQVVWAPPTAWDNADGQIPPTQITCTINGTSVVSGSSVFLYSGVTTPRCVASDMAGNEGSCNFSVTIKYCSGCRALGMESGEIPDNNITATSSLMSDVANYGPQLARLNGPKSWCANSPQSGESLPWIQVNLQQNVNIYGLIIQGRNANMFVSTFLVAYSDNSRQTPSPLRKESQSIRRFDSAESGQIAVHVPLQSASRDYITALTLRLQPANWKAKICMRFEVIGVPADQEP</sequence>
<protein>
    <submittedName>
        <fullName evidence="8">Neuropilin-1a-like</fullName>
    </submittedName>
</protein>
<evidence type="ECO:0000259" key="6">
    <source>
        <dbReference type="PROSITE" id="PS50948"/>
    </source>
</evidence>
<keyword evidence="7" id="KW-1185">Reference proteome</keyword>
<dbReference type="Pfam" id="PF00754">
    <property type="entry name" value="F5_F8_type_C"/>
    <property type="match status" value="1"/>
</dbReference>
<dbReference type="GeneID" id="110983301"/>
<dbReference type="Gene3D" id="3.50.4.10">
    <property type="entry name" value="Hepatocyte Growth Factor"/>
    <property type="match status" value="1"/>
</dbReference>
<dbReference type="KEGG" id="aplc:110983301"/>
<dbReference type="SMART" id="SM00231">
    <property type="entry name" value="FA58C"/>
    <property type="match status" value="1"/>
</dbReference>
<dbReference type="InterPro" id="IPR003609">
    <property type="entry name" value="Pan_app"/>
</dbReference>
<dbReference type="SUPFAM" id="SSF49785">
    <property type="entry name" value="Galactose-binding domain-like"/>
    <property type="match status" value="1"/>
</dbReference>
<dbReference type="PROSITE" id="PS50948">
    <property type="entry name" value="PAN"/>
    <property type="match status" value="1"/>
</dbReference>
<evidence type="ECO:0000256" key="1">
    <source>
        <dbReference type="ARBA" id="ARBA00022737"/>
    </source>
</evidence>
<feature type="domain" description="F5/8 type C" evidence="4">
    <location>
        <begin position="237"/>
        <end position="394"/>
    </location>
</feature>
<dbReference type="InterPro" id="IPR003410">
    <property type="entry name" value="HYR_dom"/>
</dbReference>
<dbReference type="AlphaFoldDB" id="A0A8B7Z461"/>
<keyword evidence="1" id="KW-0677">Repeat</keyword>
<dbReference type="Proteomes" id="UP000694845">
    <property type="component" value="Unplaced"/>
</dbReference>
<evidence type="ECO:0000259" key="5">
    <source>
        <dbReference type="PROSITE" id="PS50825"/>
    </source>
</evidence>
<dbReference type="InterPro" id="IPR008979">
    <property type="entry name" value="Galactose-bd-like_sf"/>
</dbReference>
<dbReference type="PROSITE" id="PS50022">
    <property type="entry name" value="FA58C_3"/>
    <property type="match status" value="1"/>
</dbReference>
<evidence type="ECO:0000256" key="3">
    <source>
        <dbReference type="SAM" id="SignalP"/>
    </source>
</evidence>
<accession>A0A8B7Z461</accession>
<dbReference type="CDD" id="cd00057">
    <property type="entry name" value="FA58C"/>
    <property type="match status" value="1"/>
</dbReference>
<dbReference type="Pfam" id="PF00024">
    <property type="entry name" value="PAN_1"/>
    <property type="match status" value="1"/>
</dbReference>
<feature type="region of interest" description="Disordered" evidence="2">
    <location>
        <begin position="117"/>
        <end position="139"/>
    </location>
</feature>
<reference evidence="8" key="1">
    <citation type="submission" date="2025-08" db="UniProtKB">
        <authorList>
            <consortium name="RefSeq"/>
        </authorList>
    </citation>
    <scope>IDENTIFICATION</scope>
</reference>